<dbReference type="EMBL" id="JAGSPA010000005">
    <property type="protein sequence ID" value="MBV7257791.1"/>
    <property type="molecule type" value="Genomic_DNA"/>
</dbReference>
<evidence type="ECO:0000313" key="2">
    <source>
        <dbReference type="EMBL" id="MBV7257791.1"/>
    </source>
</evidence>
<accession>A0ABS6SIP2</accession>
<protein>
    <submittedName>
        <fullName evidence="2">NAD-dependent epimerase/dehydratase family protein</fullName>
    </submittedName>
</protein>
<feature type="domain" description="NAD-dependent epimerase/dehydratase" evidence="1">
    <location>
        <begin position="3"/>
        <end position="231"/>
    </location>
</feature>
<gene>
    <name evidence="2" type="ORF">KCG44_13475</name>
</gene>
<name>A0ABS6SIP2_9SPHN</name>
<organism evidence="2 3">
    <name type="scientific">Pacificimonas pallii</name>
    <dbReference type="NCBI Taxonomy" id="2827236"/>
    <lineage>
        <taxon>Bacteria</taxon>
        <taxon>Pseudomonadati</taxon>
        <taxon>Pseudomonadota</taxon>
        <taxon>Alphaproteobacteria</taxon>
        <taxon>Sphingomonadales</taxon>
        <taxon>Sphingosinicellaceae</taxon>
        <taxon>Pacificimonas</taxon>
    </lineage>
</organism>
<dbReference type="PANTHER" id="PTHR48079:SF6">
    <property type="entry name" value="NAD(P)-BINDING DOMAIN-CONTAINING PROTEIN-RELATED"/>
    <property type="match status" value="1"/>
</dbReference>
<dbReference type="InterPro" id="IPR001509">
    <property type="entry name" value="Epimerase_deHydtase"/>
</dbReference>
<keyword evidence="3" id="KW-1185">Reference proteome</keyword>
<dbReference type="Proteomes" id="UP000722336">
    <property type="component" value="Unassembled WGS sequence"/>
</dbReference>
<dbReference type="InterPro" id="IPR051783">
    <property type="entry name" value="NAD(P)-dependent_oxidoreduct"/>
</dbReference>
<reference evidence="2 3" key="1">
    <citation type="submission" date="2021-04" db="EMBL/GenBank/DDBJ databases">
        <authorList>
            <person name="Pira H."/>
            <person name="Risdian C."/>
            <person name="Wink J."/>
        </authorList>
    </citation>
    <scope>NUCLEOTIDE SEQUENCE [LARGE SCALE GENOMIC DNA]</scope>
    <source>
        <strain evidence="2 3">WHA3</strain>
    </source>
</reference>
<proteinExistence type="predicted"/>
<comment type="caution">
    <text evidence="2">The sequence shown here is derived from an EMBL/GenBank/DDBJ whole genome shotgun (WGS) entry which is preliminary data.</text>
</comment>
<dbReference type="Pfam" id="PF01370">
    <property type="entry name" value="Epimerase"/>
    <property type="match status" value="1"/>
</dbReference>
<dbReference type="RefSeq" id="WP_218446640.1">
    <property type="nucleotide sequence ID" value="NZ_JAGSPA010000005.1"/>
</dbReference>
<evidence type="ECO:0000313" key="3">
    <source>
        <dbReference type="Proteomes" id="UP000722336"/>
    </source>
</evidence>
<sequence>MKALVTGANGLIGANLLRSLIRKGHQALGLVRATSDVSYISDLPAPLSIGDVTDIESLARAMSGCDVVFHTAVHFSYWGHDNAAMQATAVDGTRNVIRAAQEAGVRRVVITSSSVTLGAGLKPIVRNEGDVADPDDAGQPGYVGAKIAQEIAAADFAGKAGVEVVFALPTMSVGAYGSALGPSNGVITSYLADPLKLSWAGGCNIVAVQDVADGHLLLAERGAAGGRYILGSENLTWLAIHTMIAQLAGVEPPRHMASALTCQIIAAAEEVRALVTGRAPLATRTQAAMVGRYYWYDHGAAAALGYRPQSARDALAGALAWLSAGPHVSRETRINMRLDRKVHAARAARHAAERTLEREAV</sequence>
<dbReference type="PANTHER" id="PTHR48079">
    <property type="entry name" value="PROTEIN YEEZ"/>
    <property type="match status" value="1"/>
</dbReference>
<evidence type="ECO:0000259" key="1">
    <source>
        <dbReference type="Pfam" id="PF01370"/>
    </source>
</evidence>